<reference evidence="9" key="2">
    <citation type="submission" date="2020-09" db="EMBL/GenBank/DDBJ databases">
        <authorList>
            <person name="Sun Q."/>
            <person name="Zhou Y."/>
        </authorList>
    </citation>
    <scope>NUCLEOTIDE SEQUENCE</scope>
    <source>
        <strain evidence="9">CGMCC 1.15447</strain>
    </source>
</reference>
<feature type="chain" id="PRO_5037344739" description="TonB-dependent transporter Oar-like beta-barrel domain-containing protein" evidence="7">
    <location>
        <begin position="25"/>
        <end position="1130"/>
    </location>
</feature>
<accession>A0A916RTH7</accession>
<proteinExistence type="predicted"/>
<evidence type="ECO:0000256" key="6">
    <source>
        <dbReference type="ARBA" id="ARBA00023237"/>
    </source>
</evidence>
<dbReference type="InterPro" id="IPR008969">
    <property type="entry name" value="CarboxyPept-like_regulatory"/>
</dbReference>
<dbReference type="GO" id="GO:0044718">
    <property type="term" value="P:siderophore transmembrane transport"/>
    <property type="evidence" value="ECO:0007669"/>
    <property type="project" value="TreeGrafter"/>
</dbReference>
<evidence type="ECO:0000256" key="3">
    <source>
        <dbReference type="ARBA" id="ARBA00022452"/>
    </source>
</evidence>
<keyword evidence="7" id="KW-0732">Signal</keyword>
<dbReference type="Pfam" id="PF13620">
    <property type="entry name" value="CarboxypepD_reg"/>
    <property type="match status" value="1"/>
</dbReference>
<dbReference type="InterPro" id="IPR057601">
    <property type="entry name" value="Oar-like_b-barrel"/>
</dbReference>
<evidence type="ECO:0000259" key="8">
    <source>
        <dbReference type="Pfam" id="PF25183"/>
    </source>
</evidence>
<dbReference type="Gene3D" id="2.40.170.20">
    <property type="entry name" value="TonB-dependent receptor, beta-barrel domain"/>
    <property type="match status" value="1"/>
</dbReference>
<dbReference type="GO" id="GO:0015344">
    <property type="term" value="F:siderophore uptake transmembrane transporter activity"/>
    <property type="evidence" value="ECO:0007669"/>
    <property type="project" value="TreeGrafter"/>
</dbReference>
<dbReference type="PANTHER" id="PTHR30069">
    <property type="entry name" value="TONB-DEPENDENT OUTER MEMBRANE RECEPTOR"/>
    <property type="match status" value="1"/>
</dbReference>
<evidence type="ECO:0000256" key="2">
    <source>
        <dbReference type="ARBA" id="ARBA00022448"/>
    </source>
</evidence>
<reference evidence="9" key="1">
    <citation type="journal article" date="2014" name="Int. J. Syst. Evol. Microbiol.">
        <title>Complete genome sequence of Corynebacterium casei LMG S-19264T (=DSM 44701T), isolated from a smear-ripened cheese.</title>
        <authorList>
            <consortium name="US DOE Joint Genome Institute (JGI-PGF)"/>
            <person name="Walter F."/>
            <person name="Albersmeier A."/>
            <person name="Kalinowski J."/>
            <person name="Ruckert C."/>
        </authorList>
    </citation>
    <scope>NUCLEOTIDE SEQUENCE</scope>
    <source>
        <strain evidence="9">CGMCC 1.15447</strain>
    </source>
</reference>
<keyword evidence="4" id="KW-0812">Transmembrane</keyword>
<sequence>MRKAMVGVLWVLAVVCLSVVPTLAQTTTQGAIDGTVYDATGAVVPGAAVVIQNNATNATIKVTSDAGGQYRAPQVPPGTYSVTVSAAGFSAQRTAGVIVEVNIATTLDAHLETGQAAQTVEVTATAPVLNFEDATYGGHLSNTEIESIPINNRRWSTLALLTPGATVDVNGYGLIQFRAISPLLNNVEIDGADDNQAFYSEERGRTREGYSTSQAAIREFTVNSGVYSAEFGRAVGGVINSVTKSGGNQLHGELYFYNRDSSRSAYQYGSTILQYNSTTGAYSQVPYKPTDKRNQYGFGVGGPLIQNKLFWFYAFDIFHRNFPAVSRVNNPGSFFTAPDANLPGGQTCNTTTGTVTGSGASTLDQQACLLAARLGVGYSVASADYNQQLQNILPNIGNVPRFGNQEINTPKLDWQINGKNHLSVLFHRLRWDSPGGVQTSSSAAYAIDSFGTDFVKLDYGLTELESLIGRYSNELRYQYGRELNDEGRQTPSAYTKQYLTPNNSGGVPVAVSLYTTTGLTEGTPYYSFRYAYPDERKWQIGDTAAAIFGQHNIKFGVDLVHNYDLQNNLYQGNGSYSYTSNIVNYFSDLIAGHGTCNSALSGVGNLPCYNSYSQGFGPATFDLSTMDYGFFVQDDWKPFPRLTVNLGLRYDYERLPGPYTSIANTTAFPQSAGTPSDKNNFGPRVGFAWDPYGLGKTVVRGGVGMYYGRIWNAMILNARIATGAANSQLSASYNNSTSANGTLISPTFPNIATVAPPTSAGALSVQYLDPHLQNPMTYQFDLAVQQDLGSGLVLSVSYIGALGRELPNYMNLNYDPTKTYTNSYVVTPAANTTNCGPVACGTVFTSKVYSTRTQTASCAAGSGCAGTYTPNTLNPAFAGLTDVISNINSSYNGLTAEIEKRANKMLAFDVNYTWSHALDFNQGNVTQASTNNWYDPYANARANYGNSMFNIPQRLVAWALFNFPEVHGNGALKWLANGWSLKPLLQTQTGLPFSLTVGGSIPNQCYYTAGCFEAAGSGLSGTGVSYIPQIGRNTFRQPATVQADLRAEKDFTFAERYHLQLIGESFNLPNHLNVTGETTQGYTDSISQGSPTQAPTAKLTYQPTFKAITNANSNYAYSPRQIQLALRLLF</sequence>
<evidence type="ECO:0000313" key="10">
    <source>
        <dbReference type="Proteomes" id="UP000648801"/>
    </source>
</evidence>
<dbReference type="AlphaFoldDB" id="A0A916RTH7"/>
<dbReference type="InterPro" id="IPR036942">
    <property type="entry name" value="Beta-barrel_TonB_sf"/>
</dbReference>
<dbReference type="SUPFAM" id="SSF56935">
    <property type="entry name" value="Porins"/>
    <property type="match status" value="1"/>
</dbReference>
<evidence type="ECO:0000313" key="9">
    <source>
        <dbReference type="EMBL" id="GGA69597.1"/>
    </source>
</evidence>
<protein>
    <recommendedName>
        <fullName evidence="8">TonB-dependent transporter Oar-like beta-barrel domain-containing protein</fullName>
    </recommendedName>
</protein>
<comment type="caution">
    <text evidence="9">The sequence shown here is derived from an EMBL/GenBank/DDBJ whole genome shotgun (WGS) entry which is preliminary data.</text>
</comment>
<keyword evidence="6" id="KW-0998">Cell outer membrane</keyword>
<dbReference type="RefSeq" id="WP_229668870.1">
    <property type="nucleotide sequence ID" value="NZ_BMJB01000001.1"/>
</dbReference>
<dbReference type="InterPro" id="IPR039426">
    <property type="entry name" value="TonB-dep_rcpt-like"/>
</dbReference>
<dbReference type="EMBL" id="BMJB01000001">
    <property type="protein sequence ID" value="GGA69597.1"/>
    <property type="molecule type" value="Genomic_DNA"/>
</dbReference>
<comment type="subcellular location">
    <subcellularLocation>
        <location evidence="1">Cell outer membrane</location>
        <topology evidence="1">Multi-pass membrane protein</topology>
    </subcellularLocation>
</comment>
<keyword evidence="5" id="KW-0472">Membrane</keyword>
<organism evidence="9 10">
    <name type="scientific">Edaphobacter acidisoli</name>
    <dbReference type="NCBI Taxonomy" id="2040573"/>
    <lineage>
        <taxon>Bacteria</taxon>
        <taxon>Pseudomonadati</taxon>
        <taxon>Acidobacteriota</taxon>
        <taxon>Terriglobia</taxon>
        <taxon>Terriglobales</taxon>
        <taxon>Acidobacteriaceae</taxon>
        <taxon>Edaphobacter</taxon>
    </lineage>
</organism>
<dbReference type="SUPFAM" id="SSF49464">
    <property type="entry name" value="Carboxypeptidase regulatory domain-like"/>
    <property type="match status" value="1"/>
</dbReference>
<keyword evidence="3" id="KW-1134">Transmembrane beta strand</keyword>
<dbReference type="Pfam" id="PF25183">
    <property type="entry name" value="OMP_b-brl_4"/>
    <property type="match status" value="1"/>
</dbReference>
<evidence type="ECO:0000256" key="7">
    <source>
        <dbReference type="SAM" id="SignalP"/>
    </source>
</evidence>
<evidence type="ECO:0000256" key="1">
    <source>
        <dbReference type="ARBA" id="ARBA00004571"/>
    </source>
</evidence>
<keyword evidence="10" id="KW-1185">Reference proteome</keyword>
<name>A0A916RTH7_9BACT</name>
<dbReference type="Gene3D" id="2.60.40.1120">
    <property type="entry name" value="Carboxypeptidase-like, regulatory domain"/>
    <property type="match status" value="1"/>
</dbReference>
<dbReference type="PANTHER" id="PTHR30069:SF46">
    <property type="entry name" value="OAR PROTEIN"/>
    <property type="match status" value="1"/>
</dbReference>
<dbReference type="Proteomes" id="UP000648801">
    <property type="component" value="Unassembled WGS sequence"/>
</dbReference>
<evidence type="ECO:0000256" key="5">
    <source>
        <dbReference type="ARBA" id="ARBA00023136"/>
    </source>
</evidence>
<feature type="signal peptide" evidence="7">
    <location>
        <begin position="1"/>
        <end position="24"/>
    </location>
</feature>
<evidence type="ECO:0000256" key="4">
    <source>
        <dbReference type="ARBA" id="ARBA00022692"/>
    </source>
</evidence>
<dbReference type="GO" id="GO:0009279">
    <property type="term" value="C:cell outer membrane"/>
    <property type="evidence" value="ECO:0007669"/>
    <property type="project" value="UniProtKB-SubCell"/>
</dbReference>
<gene>
    <name evidence="9" type="ORF">GCM10011507_21410</name>
</gene>
<keyword evidence="2" id="KW-0813">Transport</keyword>
<feature type="domain" description="TonB-dependent transporter Oar-like beta-barrel" evidence="8">
    <location>
        <begin position="242"/>
        <end position="1123"/>
    </location>
</feature>